<keyword evidence="2" id="KW-1185">Reference proteome</keyword>
<accession>A0A1X2GZK9</accession>
<dbReference type="Proteomes" id="UP000242180">
    <property type="component" value="Unassembled WGS sequence"/>
</dbReference>
<protein>
    <recommendedName>
        <fullName evidence="3">F-box domain-containing protein</fullName>
    </recommendedName>
</protein>
<dbReference type="AlphaFoldDB" id="A0A1X2GZK9"/>
<evidence type="ECO:0008006" key="3">
    <source>
        <dbReference type="Google" id="ProtNLM"/>
    </source>
</evidence>
<name>A0A1X2GZK9_SYNRA</name>
<comment type="caution">
    <text evidence="1">The sequence shown here is derived from an EMBL/GenBank/DDBJ whole genome shotgun (WGS) entry which is preliminary data.</text>
</comment>
<gene>
    <name evidence="1" type="ORF">BCR43DRAFT_119818</name>
</gene>
<sequence length="255" mass="29158">MREPIHMASESHPSYSSMEFFESIVHLGEHLTELTLRMMWRPHQLIRTILAALPQLVFLTCEDTHGRVINDERCPHIPLPASVQLQHLACDGAYWALEELDFIPSIAPRLRSFQIAMDLQNLFAYNPLFENFQQMCPNLQAFDCSGRCAYPITKKWFGRFYSQEHHDHSPSGLRFFAVYPQAFNRGSSGIPDWIFQNQGSLEVLSCGARSQPLVGVADVQSERFICCKRLTALDIRVGFPAQLGQLHRFLLSHPS</sequence>
<dbReference type="InParanoid" id="A0A1X2GZK9"/>
<evidence type="ECO:0000313" key="2">
    <source>
        <dbReference type="Proteomes" id="UP000242180"/>
    </source>
</evidence>
<evidence type="ECO:0000313" key="1">
    <source>
        <dbReference type="EMBL" id="ORY89967.1"/>
    </source>
</evidence>
<dbReference type="SUPFAM" id="SSF52047">
    <property type="entry name" value="RNI-like"/>
    <property type="match status" value="1"/>
</dbReference>
<proteinExistence type="predicted"/>
<reference evidence="1 2" key="1">
    <citation type="submission" date="2016-07" db="EMBL/GenBank/DDBJ databases">
        <title>Pervasive Adenine N6-methylation of Active Genes in Fungi.</title>
        <authorList>
            <consortium name="DOE Joint Genome Institute"/>
            <person name="Mondo S.J."/>
            <person name="Dannebaum R.O."/>
            <person name="Kuo R.C."/>
            <person name="Labutti K."/>
            <person name="Haridas S."/>
            <person name="Kuo A."/>
            <person name="Salamov A."/>
            <person name="Ahrendt S.R."/>
            <person name="Lipzen A."/>
            <person name="Sullivan W."/>
            <person name="Andreopoulos W.B."/>
            <person name="Clum A."/>
            <person name="Lindquist E."/>
            <person name="Daum C."/>
            <person name="Ramamoorthy G.K."/>
            <person name="Gryganskyi A."/>
            <person name="Culley D."/>
            <person name="Magnuson J.K."/>
            <person name="James T.Y."/>
            <person name="O'Malley M.A."/>
            <person name="Stajich J.E."/>
            <person name="Spatafora J.W."/>
            <person name="Visel A."/>
            <person name="Grigoriev I.V."/>
        </authorList>
    </citation>
    <scope>NUCLEOTIDE SEQUENCE [LARGE SCALE GENOMIC DNA]</scope>
    <source>
        <strain evidence="1 2">NRRL 2496</strain>
    </source>
</reference>
<organism evidence="1 2">
    <name type="scientific">Syncephalastrum racemosum</name>
    <name type="common">Filamentous fungus</name>
    <dbReference type="NCBI Taxonomy" id="13706"/>
    <lineage>
        <taxon>Eukaryota</taxon>
        <taxon>Fungi</taxon>
        <taxon>Fungi incertae sedis</taxon>
        <taxon>Mucoromycota</taxon>
        <taxon>Mucoromycotina</taxon>
        <taxon>Mucoromycetes</taxon>
        <taxon>Mucorales</taxon>
        <taxon>Syncephalastraceae</taxon>
        <taxon>Syncephalastrum</taxon>
    </lineage>
</organism>
<dbReference type="EMBL" id="MCGN01000013">
    <property type="protein sequence ID" value="ORY89967.1"/>
    <property type="molecule type" value="Genomic_DNA"/>
</dbReference>